<evidence type="ECO:0000256" key="1">
    <source>
        <dbReference type="SAM" id="SignalP"/>
    </source>
</evidence>
<evidence type="ECO:0000313" key="2">
    <source>
        <dbReference type="EMBL" id="KAL2276681.1"/>
    </source>
</evidence>
<dbReference type="EMBL" id="JBAWTH010000109">
    <property type="protein sequence ID" value="KAL2276681.1"/>
    <property type="molecule type" value="Genomic_DNA"/>
</dbReference>
<proteinExistence type="predicted"/>
<protein>
    <submittedName>
        <fullName evidence="2">Uncharacterized protein</fullName>
    </submittedName>
</protein>
<reference evidence="2 3" key="1">
    <citation type="submission" date="2024-03" db="EMBL/GenBank/DDBJ databases">
        <title>A high-quality draft genome sequence of Diaporthe vaccinii, a causative agent of upright dieback and viscid rot disease in cranberry plants.</title>
        <authorList>
            <person name="Sarrasin M."/>
            <person name="Lang B.F."/>
            <person name="Burger G."/>
        </authorList>
    </citation>
    <scope>NUCLEOTIDE SEQUENCE [LARGE SCALE GENOMIC DNA]</scope>
    <source>
        <strain evidence="2 3">IS7</strain>
    </source>
</reference>
<keyword evidence="3" id="KW-1185">Reference proteome</keyword>
<dbReference type="EMBL" id="JBAWTH010000109">
    <property type="protein sequence ID" value="KAL2276682.1"/>
    <property type="molecule type" value="Genomic_DNA"/>
</dbReference>
<accession>A0ABR4E2M6</accession>
<organism evidence="2 3">
    <name type="scientific">Diaporthe vaccinii</name>
    <dbReference type="NCBI Taxonomy" id="105482"/>
    <lineage>
        <taxon>Eukaryota</taxon>
        <taxon>Fungi</taxon>
        <taxon>Dikarya</taxon>
        <taxon>Ascomycota</taxon>
        <taxon>Pezizomycotina</taxon>
        <taxon>Sordariomycetes</taxon>
        <taxon>Sordariomycetidae</taxon>
        <taxon>Diaporthales</taxon>
        <taxon>Diaporthaceae</taxon>
        <taxon>Diaporthe</taxon>
        <taxon>Diaporthe eres species complex</taxon>
    </lineage>
</organism>
<dbReference type="Proteomes" id="UP001600888">
    <property type="component" value="Unassembled WGS sequence"/>
</dbReference>
<gene>
    <name evidence="2" type="ORF">FJTKL_00492</name>
</gene>
<comment type="caution">
    <text evidence="2">The sequence shown here is derived from an EMBL/GenBank/DDBJ whole genome shotgun (WGS) entry which is preliminary data.</text>
</comment>
<feature type="signal peptide" evidence="1">
    <location>
        <begin position="1"/>
        <end position="32"/>
    </location>
</feature>
<evidence type="ECO:0000313" key="3">
    <source>
        <dbReference type="Proteomes" id="UP001600888"/>
    </source>
</evidence>
<keyword evidence="1" id="KW-0732">Signal</keyword>
<sequence>MMRALKNLAPALQVLAMLLALPLAVMPSLAAASQQLLPWALEPLPLGSIKPNGWLLEEMKTLANGLAGHEHDFYVFVNESSWLDPSGQGTEYSNLNEALPYWFNGLVPLAYALEDERLVGQVQAVADTVLSLQSEDGWIGPESVGDRNFWARMPFFLGLTGLAEADPSGYGDKVVTALRKFMALANTMLRNDSQGFVNCASAIDCRWGQVRVHDMIITIQWLLEKHPDQAQDDLLWQNMELFYNQTNFKWDAYFAPGTYLKVVADATPGNPMFPYLHGVNVGQGLKQAAVVRRFNKNDSLVDTAYRGVDWTFAYHGSPSGSILADEVQRDLAPYSGSELCTAVETGYSLAYLYHALGSSNYADRAELVFLNALPVMVSLCSAFLSSCAKYPKSLESQRVNTVSSSLQMHPDGWGHQYMAQPNQPWTNNTDDLDDPIGPPVFTTSSTNVATRFGLEPIYPCCTVNHPQGWPKFLSNSWALVNGSGIAHALLSPSSVYTTLPSDGTSVKISVDTGYPFTNSSVYTIESSGPFALYLRVATWANTQASEIVVEYDTSTTTSPSSTLSPDPASRLHRIDLPAGRSSVTYTLAAGVRTEPRGANGDAVSVYVGSLLYSLDLGAVEHSSLPHDYRVPGGPGMDWVPFPQARDYYISNARPWNVAIDSTTLKYSPPAVGFGGSEGGGVVTVRGCQVAWGLFQSSTPDVVPSGVECIEGTVGDYTLVPYGRAKVHMSELPTISLGGAEDGNAARVLRAQA</sequence>
<name>A0ABR4E2M6_9PEZI</name>
<dbReference type="EMBL" id="JBAWTH010000109">
    <property type="protein sequence ID" value="KAL2276684.1"/>
    <property type="molecule type" value="Genomic_DNA"/>
</dbReference>
<feature type="chain" id="PRO_5045031837" evidence="1">
    <location>
        <begin position="33"/>
        <end position="752"/>
    </location>
</feature>